<comment type="caution">
    <text evidence="3">The sequence shown here is derived from an EMBL/GenBank/DDBJ whole genome shotgun (WGS) entry which is preliminary data.</text>
</comment>
<proteinExistence type="predicted"/>
<feature type="compositionally biased region" description="Polar residues" evidence="1">
    <location>
        <begin position="304"/>
        <end position="315"/>
    </location>
</feature>
<feature type="compositionally biased region" description="Polar residues" evidence="1">
    <location>
        <begin position="261"/>
        <end position="273"/>
    </location>
</feature>
<feature type="compositionally biased region" description="Low complexity" evidence="1">
    <location>
        <begin position="334"/>
        <end position="355"/>
    </location>
</feature>
<dbReference type="PANTHER" id="PTHR21567:SF9">
    <property type="entry name" value="CLIP-ASSOCIATING PROTEIN"/>
    <property type="match status" value="1"/>
</dbReference>
<protein>
    <submittedName>
        <fullName evidence="3">Negative regulation of wound healing</fullName>
    </submittedName>
</protein>
<dbReference type="InterPro" id="IPR011989">
    <property type="entry name" value="ARM-like"/>
</dbReference>
<feature type="region of interest" description="Disordered" evidence="1">
    <location>
        <begin position="234"/>
        <end position="372"/>
    </location>
</feature>
<keyword evidence="4" id="KW-1185">Reference proteome</keyword>
<evidence type="ECO:0000313" key="4">
    <source>
        <dbReference type="Proteomes" id="UP001470230"/>
    </source>
</evidence>
<dbReference type="EMBL" id="JAPFFF010000005">
    <property type="protein sequence ID" value="KAK8890289.1"/>
    <property type="molecule type" value="Genomic_DNA"/>
</dbReference>
<feature type="domain" description="TOG" evidence="2">
    <location>
        <begin position="25"/>
        <end position="257"/>
    </location>
</feature>
<dbReference type="SMART" id="SM01349">
    <property type="entry name" value="TOG"/>
    <property type="match status" value="1"/>
</dbReference>
<evidence type="ECO:0000313" key="3">
    <source>
        <dbReference type="EMBL" id="KAK8890289.1"/>
    </source>
</evidence>
<sequence>MKKSKKEYIDLSFQFEHPLNNIQSSFINSDLQAEQFLSDIERQIKNRDDWSVRSSGIQLALSCLKGGITKYLSIDYSSFAADLALCLTDLRSSLVKSGSLLVAASSQILQDRYITSIKIIIPALFKQLSHGTAVISESSRLALIEITKNVQNSKTYQTIIPKLQSKSCQQRLAIADVLFVVLDRWPNSKISPFTESINSALENLIEDPTQNVRKAARKAMLLFKSKCAKEDSFMQKSSKDFSSSAKSSKKRSNTGKDKRSSAFTLSMRNSLTKVSKIPKTPKIVETKLKPKTKQKKIRSCSPVKGSSHQVSSPNKKLNETKDHEQDKEKEPNKKSQPQQKNQSKNQSQAFQAKSAIPMKSSKNLAQQEKRTPVKQQKLYFVTPYPRNNQKVQFVDTSDNDDLHTPKEVKQFSFTLPAFQPKGILKPSNYPNIIRKSEIEYYMPPKSMNDAESFREALIDTIDTEMYEKFDGIEGLLCPSIITAVKFIPGIDEWDSVIPILLSQYPDDFRSNIHELIAAFRCDPWLISYSCDVFGSQHVAEKFAFSTLNMSEQKNNKYKLKFFCSLFEQKIPIQITLEMQLFLKKLIEQNQEYEDINYIEEAIDQDQDDQDDDVSQVISGIIQKIKLGFDCSDDGSNLDNLITQSPVVSSTVENILQDELPDIIQEGSDTQRYSAFSFIQNVPSLSFIFLVDSMIYLLLVSNADDNHEIIDKTRACLIIMMKDRDVFNYILESLYSDEEEDDDDNQYRQQTTLSLLLNYFQECDDQVIVDLLPDTFNQLSPILESDITSLRRIVVLIFVEFKCKIPDAFEFYADKIPTKHQKLIELYTSRRKVRST</sequence>
<evidence type="ECO:0000259" key="2">
    <source>
        <dbReference type="SMART" id="SM01349"/>
    </source>
</evidence>
<feature type="compositionally biased region" description="Basic residues" evidence="1">
    <location>
        <begin position="289"/>
        <end position="298"/>
    </location>
</feature>
<dbReference type="Gene3D" id="1.25.10.10">
    <property type="entry name" value="Leucine-rich Repeat Variant"/>
    <property type="match status" value="1"/>
</dbReference>
<dbReference type="InterPro" id="IPR024395">
    <property type="entry name" value="CLASP_N_dom"/>
</dbReference>
<accession>A0ABR2KGL7</accession>
<evidence type="ECO:0000256" key="1">
    <source>
        <dbReference type="SAM" id="MobiDB-lite"/>
    </source>
</evidence>
<dbReference type="Proteomes" id="UP001470230">
    <property type="component" value="Unassembled WGS sequence"/>
</dbReference>
<dbReference type="PANTHER" id="PTHR21567">
    <property type="entry name" value="CLASP"/>
    <property type="match status" value="1"/>
</dbReference>
<reference evidence="3 4" key="1">
    <citation type="submission" date="2024-04" db="EMBL/GenBank/DDBJ databases">
        <title>Tritrichomonas musculus Genome.</title>
        <authorList>
            <person name="Alves-Ferreira E."/>
            <person name="Grigg M."/>
            <person name="Lorenzi H."/>
            <person name="Galac M."/>
        </authorList>
    </citation>
    <scope>NUCLEOTIDE SEQUENCE [LARGE SCALE GENOMIC DNA]</scope>
    <source>
        <strain evidence="3 4">EAF2021</strain>
    </source>
</reference>
<dbReference type="SUPFAM" id="SSF48371">
    <property type="entry name" value="ARM repeat"/>
    <property type="match status" value="1"/>
</dbReference>
<gene>
    <name evidence="3" type="ORF">M9Y10_035062</name>
</gene>
<dbReference type="InterPro" id="IPR034085">
    <property type="entry name" value="TOG"/>
</dbReference>
<feature type="compositionally biased region" description="Basic and acidic residues" evidence="1">
    <location>
        <begin position="316"/>
        <end position="333"/>
    </location>
</feature>
<name>A0ABR2KGL7_9EUKA</name>
<organism evidence="3 4">
    <name type="scientific">Tritrichomonas musculus</name>
    <dbReference type="NCBI Taxonomy" id="1915356"/>
    <lineage>
        <taxon>Eukaryota</taxon>
        <taxon>Metamonada</taxon>
        <taxon>Parabasalia</taxon>
        <taxon>Tritrichomonadida</taxon>
        <taxon>Tritrichomonadidae</taxon>
        <taxon>Tritrichomonas</taxon>
    </lineage>
</organism>
<dbReference type="Pfam" id="PF12348">
    <property type="entry name" value="CLASP_N"/>
    <property type="match status" value="1"/>
</dbReference>
<dbReference type="InterPro" id="IPR016024">
    <property type="entry name" value="ARM-type_fold"/>
</dbReference>